<proteinExistence type="predicted"/>
<evidence type="ECO:0000256" key="4">
    <source>
        <dbReference type="ARBA" id="ARBA00023163"/>
    </source>
</evidence>
<dbReference type="Gene3D" id="1.10.8.60">
    <property type="match status" value="1"/>
</dbReference>
<dbReference type="InterPro" id="IPR058031">
    <property type="entry name" value="AAA_lid_NorR"/>
</dbReference>
<sequence length="473" mass="49729">MAKANPHATLTPLARLTAAASRPVYVLGSDLKVLAANRATADWIGVEPAALVGSKVGYHSETEAPSPTPTHGALCPPPSSLGRDGSATLSCLGRDGRLRHRRAQWVVLLDSQAEGAAATVVTLDDRDLTPAELAEAISPKAEPETLHHELSSALGVLQRERIARGATELLLGESHAMRRLRDQLGAAAASGCNALVVGPEGSARDALALVLHDRTARPGGASGQLLCRLDGAHADSTQARRVLEQWIAEEPASETRAVLLVERIDALGEDICEAILSGCRPDAGRRVIATAPEPLADEGLAAAVATITLVVPPLAERLGDLPLLAQLLVERENARGGKQLEGLAERSHEMLALHHWPGDLAELRSVVVSAHAACQARLIEPGHLPVVIHQATQLVSRDHDKPEPIRLGEFLDRVERELIERSLGLAGGNKAEAARLLGVTRPRLYRSLDRLGLASPQGADADGADAAGGDADG</sequence>
<dbReference type="OrthoDB" id="213520at2"/>
<evidence type="ECO:0000256" key="5">
    <source>
        <dbReference type="SAM" id="MobiDB-lite"/>
    </source>
</evidence>
<feature type="domain" description="Sigma-54 factor interaction" evidence="6">
    <location>
        <begin position="170"/>
        <end position="372"/>
    </location>
</feature>
<keyword evidence="4" id="KW-0804">Transcription</keyword>
<dbReference type="Pfam" id="PF02954">
    <property type="entry name" value="HTH_8"/>
    <property type="match status" value="1"/>
</dbReference>
<name>A0A5C5ZJ69_9BACT</name>
<comment type="caution">
    <text evidence="7">The sequence shown here is derived from an EMBL/GenBank/DDBJ whole genome shotgun (WGS) entry which is preliminary data.</text>
</comment>
<dbReference type="PROSITE" id="PS50045">
    <property type="entry name" value="SIGMA54_INTERACT_4"/>
    <property type="match status" value="1"/>
</dbReference>
<dbReference type="Gene3D" id="3.40.50.300">
    <property type="entry name" value="P-loop containing nucleotide triphosphate hydrolases"/>
    <property type="match status" value="1"/>
</dbReference>
<dbReference type="SUPFAM" id="SSF46689">
    <property type="entry name" value="Homeodomain-like"/>
    <property type="match status" value="1"/>
</dbReference>
<dbReference type="Gene3D" id="1.10.10.60">
    <property type="entry name" value="Homeodomain-like"/>
    <property type="match status" value="1"/>
</dbReference>
<keyword evidence="3" id="KW-0805">Transcription regulation</keyword>
<protein>
    <submittedName>
        <fullName evidence="7">C4-dicarboxylate transport transcriptional regulatory protein DctD</fullName>
    </submittedName>
</protein>
<keyword evidence="1" id="KW-0547">Nucleotide-binding</keyword>
<dbReference type="PANTHER" id="PTHR32071">
    <property type="entry name" value="TRANSCRIPTIONAL REGULATORY PROTEIN"/>
    <property type="match status" value="1"/>
</dbReference>
<dbReference type="InterPro" id="IPR027417">
    <property type="entry name" value="P-loop_NTPase"/>
</dbReference>
<dbReference type="SUPFAM" id="SSF52540">
    <property type="entry name" value="P-loop containing nucleoside triphosphate hydrolases"/>
    <property type="match status" value="1"/>
</dbReference>
<evidence type="ECO:0000256" key="2">
    <source>
        <dbReference type="ARBA" id="ARBA00022840"/>
    </source>
</evidence>
<dbReference type="GO" id="GO:0006355">
    <property type="term" value="P:regulation of DNA-templated transcription"/>
    <property type="evidence" value="ECO:0007669"/>
    <property type="project" value="InterPro"/>
</dbReference>
<evidence type="ECO:0000313" key="8">
    <source>
        <dbReference type="Proteomes" id="UP000315440"/>
    </source>
</evidence>
<dbReference type="Pfam" id="PF25601">
    <property type="entry name" value="AAA_lid_14"/>
    <property type="match status" value="1"/>
</dbReference>
<gene>
    <name evidence="7" type="primary">dctD</name>
    <name evidence="7" type="ORF">Mal64_36910</name>
</gene>
<keyword evidence="8" id="KW-1185">Reference proteome</keyword>
<dbReference type="GO" id="GO:0005524">
    <property type="term" value="F:ATP binding"/>
    <property type="evidence" value="ECO:0007669"/>
    <property type="project" value="UniProtKB-KW"/>
</dbReference>
<evidence type="ECO:0000256" key="3">
    <source>
        <dbReference type="ARBA" id="ARBA00023015"/>
    </source>
</evidence>
<evidence type="ECO:0000313" key="7">
    <source>
        <dbReference type="EMBL" id="TWT86861.1"/>
    </source>
</evidence>
<evidence type="ECO:0000256" key="1">
    <source>
        <dbReference type="ARBA" id="ARBA00022741"/>
    </source>
</evidence>
<dbReference type="PRINTS" id="PR01590">
    <property type="entry name" value="HTHFIS"/>
</dbReference>
<organism evidence="7 8">
    <name type="scientific">Pseudobythopirellula maris</name>
    <dbReference type="NCBI Taxonomy" id="2527991"/>
    <lineage>
        <taxon>Bacteria</taxon>
        <taxon>Pseudomonadati</taxon>
        <taxon>Planctomycetota</taxon>
        <taxon>Planctomycetia</taxon>
        <taxon>Pirellulales</taxon>
        <taxon>Lacipirellulaceae</taxon>
        <taxon>Pseudobythopirellula</taxon>
    </lineage>
</organism>
<dbReference type="InterPro" id="IPR009057">
    <property type="entry name" value="Homeodomain-like_sf"/>
</dbReference>
<dbReference type="GO" id="GO:0043565">
    <property type="term" value="F:sequence-specific DNA binding"/>
    <property type="evidence" value="ECO:0007669"/>
    <property type="project" value="InterPro"/>
</dbReference>
<evidence type="ECO:0000259" key="6">
    <source>
        <dbReference type="PROSITE" id="PS50045"/>
    </source>
</evidence>
<dbReference type="EMBL" id="SJPQ01000004">
    <property type="protein sequence ID" value="TWT86861.1"/>
    <property type="molecule type" value="Genomic_DNA"/>
</dbReference>
<dbReference type="InterPro" id="IPR002078">
    <property type="entry name" value="Sigma_54_int"/>
</dbReference>
<dbReference type="AlphaFoldDB" id="A0A5C5ZJ69"/>
<dbReference type="InterPro" id="IPR002197">
    <property type="entry name" value="HTH_Fis"/>
</dbReference>
<dbReference type="Proteomes" id="UP000315440">
    <property type="component" value="Unassembled WGS sequence"/>
</dbReference>
<accession>A0A5C5ZJ69</accession>
<keyword evidence="2" id="KW-0067">ATP-binding</keyword>
<feature type="region of interest" description="Disordered" evidence="5">
    <location>
        <begin position="59"/>
        <end position="81"/>
    </location>
</feature>
<dbReference type="RefSeq" id="WP_146402994.1">
    <property type="nucleotide sequence ID" value="NZ_SJPQ01000004.1"/>
</dbReference>
<reference evidence="7 8" key="1">
    <citation type="submission" date="2019-02" db="EMBL/GenBank/DDBJ databases">
        <title>Deep-cultivation of Planctomycetes and their phenomic and genomic characterization uncovers novel biology.</title>
        <authorList>
            <person name="Wiegand S."/>
            <person name="Jogler M."/>
            <person name="Boedeker C."/>
            <person name="Pinto D."/>
            <person name="Vollmers J."/>
            <person name="Rivas-Marin E."/>
            <person name="Kohn T."/>
            <person name="Peeters S.H."/>
            <person name="Heuer A."/>
            <person name="Rast P."/>
            <person name="Oberbeckmann S."/>
            <person name="Bunk B."/>
            <person name="Jeske O."/>
            <person name="Meyerdierks A."/>
            <person name="Storesund J.E."/>
            <person name="Kallscheuer N."/>
            <person name="Luecker S."/>
            <person name="Lage O.M."/>
            <person name="Pohl T."/>
            <person name="Merkel B.J."/>
            <person name="Hornburger P."/>
            <person name="Mueller R.-W."/>
            <person name="Bruemmer F."/>
            <person name="Labrenz M."/>
            <person name="Spormann A.M."/>
            <person name="Op Den Camp H."/>
            <person name="Overmann J."/>
            <person name="Amann R."/>
            <person name="Jetten M.S.M."/>
            <person name="Mascher T."/>
            <person name="Medema M.H."/>
            <person name="Devos D.P."/>
            <person name="Kaster A.-K."/>
            <person name="Ovreas L."/>
            <person name="Rohde M."/>
            <person name="Galperin M.Y."/>
            <person name="Jogler C."/>
        </authorList>
    </citation>
    <scope>NUCLEOTIDE SEQUENCE [LARGE SCALE GENOMIC DNA]</scope>
    <source>
        <strain evidence="7 8">Mal64</strain>
    </source>
</reference>